<dbReference type="InterPro" id="IPR036291">
    <property type="entry name" value="NAD(P)-bd_dom_sf"/>
</dbReference>
<dbReference type="SUPFAM" id="SSF50129">
    <property type="entry name" value="GroES-like"/>
    <property type="match status" value="1"/>
</dbReference>
<dbReference type="Gene3D" id="3.90.180.10">
    <property type="entry name" value="Medium-chain alcohol dehydrogenases, catalytic domain"/>
    <property type="match status" value="1"/>
</dbReference>
<organism evidence="3 4">
    <name type="scientific">Aromia moschata</name>
    <dbReference type="NCBI Taxonomy" id="1265417"/>
    <lineage>
        <taxon>Eukaryota</taxon>
        <taxon>Metazoa</taxon>
        <taxon>Ecdysozoa</taxon>
        <taxon>Arthropoda</taxon>
        <taxon>Hexapoda</taxon>
        <taxon>Insecta</taxon>
        <taxon>Pterygota</taxon>
        <taxon>Neoptera</taxon>
        <taxon>Endopterygota</taxon>
        <taxon>Coleoptera</taxon>
        <taxon>Polyphaga</taxon>
        <taxon>Cucujiformia</taxon>
        <taxon>Chrysomeloidea</taxon>
        <taxon>Cerambycidae</taxon>
        <taxon>Cerambycinae</taxon>
        <taxon>Callichromatini</taxon>
        <taxon>Aromia</taxon>
    </lineage>
</organism>
<dbReference type="AlphaFoldDB" id="A0AAV8XVG3"/>
<dbReference type="InterPro" id="IPR052100">
    <property type="entry name" value="SV-ATPase_mito-regulator"/>
</dbReference>
<sequence length="348" mass="38836">MEEKKSRSVIIKKFGGYDALLVENVDLPKLEGNIEIEVDYGGVNFADLYVRQGLVSHMKLPSVLGIECTGTVTAVGVNETELKRLKMSRLDKKVICYNYQGGLYREKVRVNPSHCFPLPEFIDTKEGAAIFVNYLTAYFTLFEQGNLRKNEKVLILSCAGGVGCAATQLAKTVENVQIFGTGSAEKEEEAKKNGVDVFYVRETYQQSIGEQKFDLIITNEAGTSFTFLQKTLNPLGRLIIIGGNNIIQTENKLSGFTLLKAWFTTKSISPESLIFHNRTIAGFHLGTLLEENVEKVENALNYIFDLYKDGKIKPVIHSTWPMSKIVDATKILGSRKNIGKVLIQMKES</sequence>
<protein>
    <recommendedName>
        <fullName evidence="2">Enoyl reductase (ER) domain-containing protein</fullName>
    </recommendedName>
</protein>
<evidence type="ECO:0000313" key="3">
    <source>
        <dbReference type="EMBL" id="KAJ8943091.1"/>
    </source>
</evidence>
<gene>
    <name evidence="3" type="ORF">NQ318_009165</name>
</gene>
<dbReference type="Pfam" id="PF08240">
    <property type="entry name" value="ADH_N"/>
    <property type="match status" value="1"/>
</dbReference>
<accession>A0AAV8XVG3</accession>
<dbReference type="Proteomes" id="UP001162162">
    <property type="component" value="Unassembled WGS sequence"/>
</dbReference>
<proteinExistence type="predicted"/>
<dbReference type="PANTHER" id="PTHR44054">
    <property type="entry name" value="SYNAPTIC VESICLE MEMBRANE PROTEIN VAT-1 HOMOLOG-LIKE"/>
    <property type="match status" value="1"/>
</dbReference>
<keyword evidence="1" id="KW-0560">Oxidoreductase</keyword>
<dbReference type="EMBL" id="JAPWTK010000302">
    <property type="protein sequence ID" value="KAJ8943091.1"/>
    <property type="molecule type" value="Genomic_DNA"/>
</dbReference>
<name>A0AAV8XVG3_9CUCU</name>
<dbReference type="InterPro" id="IPR013154">
    <property type="entry name" value="ADH-like_N"/>
</dbReference>
<evidence type="ECO:0000259" key="2">
    <source>
        <dbReference type="SMART" id="SM00829"/>
    </source>
</evidence>
<comment type="caution">
    <text evidence="3">The sequence shown here is derived from an EMBL/GenBank/DDBJ whole genome shotgun (WGS) entry which is preliminary data.</text>
</comment>
<evidence type="ECO:0000313" key="4">
    <source>
        <dbReference type="Proteomes" id="UP001162162"/>
    </source>
</evidence>
<dbReference type="GO" id="GO:0016491">
    <property type="term" value="F:oxidoreductase activity"/>
    <property type="evidence" value="ECO:0007669"/>
    <property type="project" value="UniProtKB-KW"/>
</dbReference>
<feature type="domain" description="Enoyl reductase (ER)" evidence="2">
    <location>
        <begin position="15"/>
        <end position="343"/>
    </location>
</feature>
<dbReference type="SMART" id="SM00829">
    <property type="entry name" value="PKS_ER"/>
    <property type="match status" value="1"/>
</dbReference>
<dbReference type="InterPro" id="IPR020843">
    <property type="entry name" value="ER"/>
</dbReference>
<dbReference type="SUPFAM" id="SSF51735">
    <property type="entry name" value="NAD(P)-binding Rossmann-fold domains"/>
    <property type="match status" value="1"/>
</dbReference>
<dbReference type="Gene3D" id="3.40.50.720">
    <property type="entry name" value="NAD(P)-binding Rossmann-like Domain"/>
    <property type="match status" value="1"/>
</dbReference>
<dbReference type="Pfam" id="PF13602">
    <property type="entry name" value="ADH_zinc_N_2"/>
    <property type="match status" value="1"/>
</dbReference>
<dbReference type="InterPro" id="IPR011032">
    <property type="entry name" value="GroES-like_sf"/>
</dbReference>
<reference evidence="3" key="1">
    <citation type="journal article" date="2023" name="Insect Mol. Biol.">
        <title>Genome sequencing provides insights into the evolution of gene families encoding plant cell wall-degrading enzymes in longhorned beetles.</title>
        <authorList>
            <person name="Shin N.R."/>
            <person name="Okamura Y."/>
            <person name="Kirsch R."/>
            <person name="Pauchet Y."/>
        </authorList>
    </citation>
    <scope>NUCLEOTIDE SEQUENCE</scope>
    <source>
        <strain evidence="3">AMC_N1</strain>
    </source>
</reference>
<evidence type="ECO:0000256" key="1">
    <source>
        <dbReference type="ARBA" id="ARBA00023002"/>
    </source>
</evidence>
<dbReference type="PANTHER" id="PTHR44054:SF1">
    <property type="entry name" value="SYNAPTIC VESICLE MEMBRANE PROTEIN VAT-1 HOMOLOG"/>
    <property type="match status" value="1"/>
</dbReference>
<keyword evidence="4" id="KW-1185">Reference proteome</keyword>